<evidence type="ECO:0000313" key="3">
    <source>
        <dbReference type="Proteomes" id="UP001163255"/>
    </source>
</evidence>
<feature type="region of interest" description="Disordered" evidence="1">
    <location>
        <begin position="1"/>
        <end position="50"/>
    </location>
</feature>
<keyword evidence="3" id="KW-1185">Reference proteome</keyword>
<accession>A0ABY6GW92</accession>
<dbReference type="EMBL" id="CP103300">
    <property type="protein sequence ID" value="UYM16249.1"/>
    <property type="molecule type" value="Genomic_DNA"/>
</dbReference>
<sequence>MNYRSCLDGHQQRRCKTLRKPAPQRRGRRRWSGNRHRSHRRQHQQPVSGHLKDIPHHWRESLRGHRTDNNDAYLGSHLILTEPPKDQNVSVLLFNTDDQTDERRNARNRIEAYVVPGTTASFELLGNQTEGQRSIAGIQRKESRPPEVDEVYRLYDPIEKRNSTFV</sequence>
<organism evidence="2 3">
    <name type="scientific">Endozoicomonas euniceicola</name>
    <dbReference type="NCBI Taxonomy" id="1234143"/>
    <lineage>
        <taxon>Bacteria</taxon>
        <taxon>Pseudomonadati</taxon>
        <taxon>Pseudomonadota</taxon>
        <taxon>Gammaproteobacteria</taxon>
        <taxon>Oceanospirillales</taxon>
        <taxon>Endozoicomonadaceae</taxon>
        <taxon>Endozoicomonas</taxon>
    </lineage>
</organism>
<name>A0ABY6GW92_9GAMM</name>
<reference evidence="2" key="1">
    <citation type="submission" date="2022-10" db="EMBL/GenBank/DDBJ databases">
        <title>Completed Genome Sequence of two octocoral isolated bacterium, Endozoicomonas euniceicola EF212T and Endozoicomonas gorgoniicola PS125T.</title>
        <authorList>
            <person name="Chiou Y.-J."/>
            <person name="Chen Y.-H."/>
        </authorList>
    </citation>
    <scope>NUCLEOTIDE SEQUENCE</scope>
    <source>
        <strain evidence="2">EF212</strain>
    </source>
</reference>
<evidence type="ECO:0000313" key="2">
    <source>
        <dbReference type="EMBL" id="UYM16249.1"/>
    </source>
</evidence>
<dbReference type="Proteomes" id="UP001163255">
    <property type="component" value="Chromosome"/>
</dbReference>
<protein>
    <submittedName>
        <fullName evidence="2">Uncharacterized protein</fullName>
    </submittedName>
</protein>
<evidence type="ECO:0000256" key="1">
    <source>
        <dbReference type="SAM" id="MobiDB-lite"/>
    </source>
</evidence>
<gene>
    <name evidence="2" type="ORF">NX720_26215</name>
</gene>
<feature type="compositionally biased region" description="Basic residues" evidence="1">
    <location>
        <begin position="12"/>
        <end position="43"/>
    </location>
</feature>
<proteinExistence type="predicted"/>
<dbReference type="RefSeq" id="WP_262598551.1">
    <property type="nucleotide sequence ID" value="NZ_CP103300.1"/>
</dbReference>